<accession>A0A8R1HYM9</accession>
<sequence length="439" mass="49993">MMERISNSQSKLETRLPERQERVVERRASLRSNERFTYHSTRYRNRKEEKNATTAKNTFGGATVTRHQLGQMTTTYQFLKTKLAKIPHQKYFVDQDRAGKDLEGIKDSRKHTYIEMPECFTYEKTRGEWTIGRIYRVSPGAPERYALRLMILYTKGATSFSDLKTTKDDNGIPTVHDIFVEAAETQGFLSEDAVVIKSLEEMAAYHMPSQLRASFSAILAFSEIGDTQTLWNLFKKDMSEDFLTRGYDQDESEARAYYENFVMQLLPLQLTSLFLRCLLSMVSGGAGKTYTYNVILHMLTAMNKNIQCTAWTVIASTLLKVGRTSASLFKLDFGNDSKTSNHSKGKGLPVLEDLVDDVFGGLRGDILDAAILAPKNIDVDLLNEKAHSKMDGTEMRKCILCTFATGSNKGKETFVPRKNELFIKYTSERLRNLRVQEIL</sequence>
<feature type="compositionally biased region" description="Polar residues" evidence="2">
    <location>
        <begin position="1"/>
        <end position="11"/>
    </location>
</feature>
<name>A0A8R1HYM9_CAEJA</name>
<keyword evidence="1" id="KW-0227">DNA damage</keyword>
<reference evidence="4" key="2">
    <citation type="submission" date="2022-06" db="UniProtKB">
        <authorList>
            <consortium name="EnsemblMetazoa"/>
        </authorList>
    </citation>
    <scope>IDENTIFICATION</scope>
    <source>
        <strain evidence="4">DF5081</strain>
    </source>
</reference>
<proteinExistence type="inferred from homology"/>
<dbReference type="GO" id="GO:0016787">
    <property type="term" value="F:hydrolase activity"/>
    <property type="evidence" value="ECO:0007669"/>
    <property type="project" value="UniProtKB-KW"/>
</dbReference>
<feature type="region of interest" description="Disordered" evidence="2">
    <location>
        <begin position="1"/>
        <end position="28"/>
    </location>
</feature>
<keyword evidence="1" id="KW-0347">Helicase</keyword>
<feature type="compositionally biased region" description="Basic and acidic residues" evidence="2">
    <location>
        <begin position="12"/>
        <end position="28"/>
    </location>
</feature>
<dbReference type="GO" id="GO:0006310">
    <property type="term" value="P:DNA recombination"/>
    <property type="evidence" value="ECO:0007669"/>
    <property type="project" value="UniProtKB-KW"/>
</dbReference>
<dbReference type="GO" id="GO:0006281">
    <property type="term" value="P:DNA repair"/>
    <property type="evidence" value="ECO:0007669"/>
    <property type="project" value="UniProtKB-KW"/>
</dbReference>
<keyword evidence="5" id="KW-1185">Reference proteome</keyword>
<feature type="region of interest" description="Disordered" evidence="2">
    <location>
        <begin position="40"/>
        <end position="59"/>
    </location>
</feature>
<dbReference type="InterPro" id="IPR010285">
    <property type="entry name" value="DNA_helicase_pif1-like_DEAD"/>
</dbReference>
<dbReference type="Proteomes" id="UP000005237">
    <property type="component" value="Unassembled WGS sequence"/>
</dbReference>
<organism evidence="4 5">
    <name type="scientific">Caenorhabditis japonica</name>
    <dbReference type="NCBI Taxonomy" id="281687"/>
    <lineage>
        <taxon>Eukaryota</taxon>
        <taxon>Metazoa</taxon>
        <taxon>Ecdysozoa</taxon>
        <taxon>Nematoda</taxon>
        <taxon>Chromadorea</taxon>
        <taxon>Rhabditida</taxon>
        <taxon>Rhabditina</taxon>
        <taxon>Rhabditomorpha</taxon>
        <taxon>Rhabditoidea</taxon>
        <taxon>Rhabditidae</taxon>
        <taxon>Peloderinae</taxon>
        <taxon>Caenorhabditis</taxon>
    </lineage>
</organism>
<comment type="similarity">
    <text evidence="1">Belongs to the helicase family.</text>
</comment>
<dbReference type="InterPro" id="IPR027417">
    <property type="entry name" value="P-loop_NTPase"/>
</dbReference>
<comment type="cofactor">
    <cofactor evidence="1">
        <name>Mg(2+)</name>
        <dbReference type="ChEBI" id="CHEBI:18420"/>
    </cofactor>
</comment>
<dbReference type="PANTHER" id="PTHR10492">
    <property type="match status" value="1"/>
</dbReference>
<dbReference type="AlphaFoldDB" id="A0A8R1HYM9"/>
<evidence type="ECO:0000256" key="1">
    <source>
        <dbReference type="RuleBase" id="RU363044"/>
    </source>
</evidence>
<keyword evidence="1" id="KW-0067">ATP-binding</keyword>
<evidence type="ECO:0000313" key="4">
    <source>
        <dbReference type="EnsemblMetazoa" id="CJA10494.1"/>
    </source>
</evidence>
<evidence type="ECO:0000313" key="5">
    <source>
        <dbReference type="Proteomes" id="UP000005237"/>
    </source>
</evidence>
<dbReference type="EC" id="5.6.2.3" evidence="1"/>
<dbReference type="PANTHER" id="PTHR10492:SF57">
    <property type="entry name" value="ATP-DEPENDENT DNA HELICASE"/>
    <property type="match status" value="1"/>
</dbReference>
<keyword evidence="1" id="KW-0547">Nucleotide-binding</keyword>
<dbReference type="GO" id="GO:0005524">
    <property type="term" value="F:ATP binding"/>
    <property type="evidence" value="ECO:0007669"/>
    <property type="project" value="UniProtKB-KW"/>
</dbReference>
<comment type="catalytic activity">
    <reaction evidence="1">
        <text>ATP + H2O = ADP + phosphate + H(+)</text>
        <dbReference type="Rhea" id="RHEA:13065"/>
        <dbReference type="ChEBI" id="CHEBI:15377"/>
        <dbReference type="ChEBI" id="CHEBI:15378"/>
        <dbReference type="ChEBI" id="CHEBI:30616"/>
        <dbReference type="ChEBI" id="CHEBI:43474"/>
        <dbReference type="ChEBI" id="CHEBI:456216"/>
        <dbReference type="EC" id="5.6.2.3"/>
    </reaction>
</comment>
<dbReference type="Pfam" id="PF05970">
    <property type="entry name" value="PIF1"/>
    <property type="match status" value="1"/>
</dbReference>
<evidence type="ECO:0000259" key="3">
    <source>
        <dbReference type="Pfam" id="PF05970"/>
    </source>
</evidence>
<feature type="domain" description="DNA helicase Pif1-like DEAD-box helicase" evidence="3">
    <location>
        <begin position="283"/>
        <end position="337"/>
    </location>
</feature>
<keyword evidence="1" id="KW-0378">Hydrolase</keyword>
<protein>
    <recommendedName>
        <fullName evidence="1">ATP-dependent DNA helicase</fullName>
        <ecNumber evidence="1">5.6.2.3</ecNumber>
    </recommendedName>
</protein>
<dbReference type="GO" id="GO:0000723">
    <property type="term" value="P:telomere maintenance"/>
    <property type="evidence" value="ECO:0007669"/>
    <property type="project" value="InterPro"/>
</dbReference>
<dbReference type="Gene3D" id="3.40.50.300">
    <property type="entry name" value="P-loop containing nucleotide triphosphate hydrolases"/>
    <property type="match status" value="1"/>
</dbReference>
<dbReference type="GO" id="GO:0043139">
    <property type="term" value="F:5'-3' DNA helicase activity"/>
    <property type="evidence" value="ECO:0007669"/>
    <property type="project" value="UniProtKB-EC"/>
</dbReference>
<keyword evidence="1" id="KW-0234">DNA repair</keyword>
<keyword evidence="1" id="KW-0233">DNA recombination</keyword>
<reference evidence="5" key="1">
    <citation type="submission" date="2010-08" db="EMBL/GenBank/DDBJ databases">
        <authorList>
            <consortium name="Caenorhabditis japonica Sequencing Consortium"/>
            <person name="Wilson R.K."/>
        </authorList>
    </citation>
    <scope>NUCLEOTIDE SEQUENCE [LARGE SCALE GENOMIC DNA]</scope>
    <source>
        <strain evidence="5">DF5081</strain>
    </source>
</reference>
<dbReference type="EnsemblMetazoa" id="CJA10494.1">
    <property type="protein sequence ID" value="CJA10494.1"/>
    <property type="gene ID" value="WBGene00129698"/>
</dbReference>
<evidence type="ECO:0000256" key="2">
    <source>
        <dbReference type="SAM" id="MobiDB-lite"/>
    </source>
</evidence>